<proteinExistence type="predicted"/>
<dbReference type="Pfam" id="PF16868">
    <property type="entry name" value="NMT1_3"/>
    <property type="match status" value="1"/>
</dbReference>
<feature type="chain" id="PRO_5043420542" evidence="1">
    <location>
        <begin position="27"/>
        <end position="323"/>
    </location>
</feature>
<organism evidence="2 4">
    <name type="scientific">Neptunomonas phycophila</name>
    <dbReference type="NCBI Taxonomy" id="1572645"/>
    <lineage>
        <taxon>Bacteria</taxon>
        <taxon>Pseudomonadati</taxon>
        <taxon>Pseudomonadota</taxon>
        <taxon>Gammaproteobacteria</taxon>
        <taxon>Oceanospirillales</taxon>
        <taxon>Oceanospirillaceae</taxon>
        <taxon>Neptunomonas</taxon>
    </lineage>
</organism>
<sequence length="323" mass="34593">MFKKIMKGLTVATLLTTAGISAPSYAAQDILIGSTSASSSHYGYFVAVSKLLNDKVPDMKSSVAETGATLDNLRRLMRNQVDIGLVTTNTLFEANAGIGGFENRQVDSKLLWIYALAPQNVVVRADSEVQSLEQLKGQSFNPGIRGSSTEATSEKVFELLSIKPEMVRGSTSDIVSAIKDNRVTGYVKSGAGLKLDASSQDIAAQTPINLLGLNESQIALLKEKLPQLSIVSVPENTSLSLTAYTTWGFGVGASAKPSLDEELAYQIVKAVMEDTEYQSTAMASIKGQNLAEMTLQYATSPLHPATVRYLTEKGYDVPASLKP</sequence>
<evidence type="ECO:0000313" key="5">
    <source>
        <dbReference type="Proteomes" id="UP001177341"/>
    </source>
</evidence>
<dbReference type="SUPFAM" id="SSF53850">
    <property type="entry name" value="Periplasmic binding protein-like II"/>
    <property type="match status" value="1"/>
</dbReference>
<protein>
    <submittedName>
        <fullName evidence="2">TAXI family TRAP transporter solute-binding subunit</fullName>
    </submittedName>
</protein>
<dbReference type="EMBL" id="JAUOPG010000003">
    <property type="protein sequence ID" value="MDO6453152.1"/>
    <property type="molecule type" value="Genomic_DNA"/>
</dbReference>
<name>A0AAW7XG41_9GAMM</name>
<dbReference type="EMBL" id="JAUYVO010000006">
    <property type="protein sequence ID" value="MDP2523008.1"/>
    <property type="molecule type" value="Genomic_DNA"/>
</dbReference>
<reference evidence="2" key="1">
    <citation type="submission" date="2023-07" db="EMBL/GenBank/DDBJ databases">
        <title>Genome content predicts the carbon catabolic preferences of heterotrophic bacteria.</title>
        <authorList>
            <person name="Gralka M."/>
        </authorList>
    </citation>
    <scope>NUCLEOTIDE SEQUENCE</scope>
    <source>
        <strain evidence="3">5G01</strain>
        <strain evidence="2">I2M16</strain>
    </source>
</reference>
<keyword evidence="1" id="KW-0732">Signal</keyword>
<dbReference type="PANTHER" id="PTHR42941">
    <property type="entry name" value="SLL1037 PROTEIN"/>
    <property type="match status" value="1"/>
</dbReference>
<feature type="signal peptide" evidence="1">
    <location>
        <begin position="1"/>
        <end position="26"/>
    </location>
</feature>
<dbReference type="Proteomes" id="UP001169862">
    <property type="component" value="Unassembled WGS sequence"/>
</dbReference>
<dbReference type="Proteomes" id="UP001177341">
    <property type="component" value="Unassembled WGS sequence"/>
</dbReference>
<dbReference type="Gene3D" id="3.40.190.10">
    <property type="entry name" value="Periplasmic binding protein-like II"/>
    <property type="match status" value="2"/>
</dbReference>
<dbReference type="InterPro" id="IPR011852">
    <property type="entry name" value="TRAP_TAXI"/>
</dbReference>
<evidence type="ECO:0000313" key="4">
    <source>
        <dbReference type="Proteomes" id="UP001169862"/>
    </source>
</evidence>
<dbReference type="PANTHER" id="PTHR42941:SF1">
    <property type="entry name" value="SLL1037 PROTEIN"/>
    <property type="match status" value="1"/>
</dbReference>
<gene>
    <name evidence="2" type="ORF">Q4490_06205</name>
    <name evidence="3" type="ORF">Q8W30_10555</name>
</gene>
<comment type="caution">
    <text evidence="2">The sequence shown here is derived from an EMBL/GenBank/DDBJ whole genome shotgun (WGS) entry which is preliminary data.</text>
</comment>
<evidence type="ECO:0000313" key="3">
    <source>
        <dbReference type="EMBL" id="MDP2523008.1"/>
    </source>
</evidence>
<evidence type="ECO:0000256" key="1">
    <source>
        <dbReference type="SAM" id="SignalP"/>
    </source>
</evidence>
<keyword evidence="5" id="KW-1185">Reference proteome</keyword>
<evidence type="ECO:0000313" key="2">
    <source>
        <dbReference type="EMBL" id="MDO6453152.1"/>
    </source>
</evidence>
<dbReference type="AlphaFoldDB" id="A0AAW7XG41"/>
<accession>A0AAW7XG41</accession>
<dbReference type="NCBIfam" id="TIGR02122">
    <property type="entry name" value="TRAP_TAXI"/>
    <property type="match status" value="1"/>
</dbReference>
<dbReference type="RefSeq" id="WP_303478286.1">
    <property type="nucleotide sequence ID" value="NZ_CAXHZV010000003.1"/>
</dbReference>